<organism evidence="4 5">
    <name type="scientific">Auraticoccus monumenti</name>
    <dbReference type="NCBI Taxonomy" id="675864"/>
    <lineage>
        <taxon>Bacteria</taxon>
        <taxon>Bacillati</taxon>
        <taxon>Actinomycetota</taxon>
        <taxon>Actinomycetes</taxon>
        <taxon>Propionibacteriales</taxon>
        <taxon>Propionibacteriaceae</taxon>
        <taxon>Auraticoccus</taxon>
    </lineage>
</organism>
<evidence type="ECO:0000259" key="3">
    <source>
        <dbReference type="Pfam" id="PF00884"/>
    </source>
</evidence>
<proteinExistence type="predicted"/>
<keyword evidence="1" id="KW-0479">Metal-binding</keyword>
<feature type="domain" description="Sulfatase N-terminal" evidence="3">
    <location>
        <begin position="5"/>
        <end position="361"/>
    </location>
</feature>
<name>A0A1G6TFI0_9ACTN</name>
<dbReference type="GO" id="GO:0008484">
    <property type="term" value="F:sulfuric ester hydrolase activity"/>
    <property type="evidence" value="ECO:0007669"/>
    <property type="project" value="TreeGrafter"/>
</dbReference>
<sequence length="480" mass="53104">MTTTPNILLICTDQQRYEALGAYGSPHVSTPNLDRLAGQGVLFENCYVQSTVCAPSRATLMTSRYPSVHGLWANGVDLDPSTRLFTRDLADAGYDCGLVGKLHLGSCFAGRSEPRVDDGLRVFRWAHDPYPGSSENAYHRWLKVAYPELHAAALARSGEHDWDSMPTEAHYSHWVAEETIDFLRSSREEGKPFCLVANFFDPHHGFGAPQEYLDRYDGTEIPDPVTVQGELDGKPPVFTEASRRSYAGHAKGYQEYDAAELAEVRRAYYAMVTLVDDEVGRILEVLEAEGLAEDTLVVFTSDHGEMLGDHQLMLKGPMVYDLAVRVPLLVRWPGVLPAGERRSELVQWLDLAPTLLEAAGVEAPRGYQGASLLPLARGDADAWSRDWALCQYRDSGHGYDPPVHVTMLRQGAHKLAVHHGPPATAREGSGELYDLEADPDELVNLWDDPGSAATRHRLTALLLDVLVAVEDRSSPRLAHW</sequence>
<dbReference type="PANTHER" id="PTHR45953:SF1">
    <property type="entry name" value="IDURONATE 2-SULFATASE"/>
    <property type="match status" value="1"/>
</dbReference>
<dbReference type="GO" id="GO:0046872">
    <property type="term" value="F:metal ion binding"/>
    <property type="evidence" value="ECO:0007669"/>
    <property type="project" value="UniProtKB-KW"/>
</dbReference>
<accession>A0A1G6TFI0</accession>
<gene>
    <name evidence="4" type="ORF">SAMN04489747_0606</name>
</gene>
<evidence type="ECO:0000313" key="5">
    <source>
        <dbReference type="Proteomes" id="UP000198546"/>
    </source>
</evidence>
<dbReference type="GO" id="GO:0005737">
    <property type="term" value="C:cytoplasm"/>
    <property type="evidence" value="ECO:0007669"/>
    <property type="project" value="TreeGrafter"/>
</dbReference>
<dbReference type="Pfam" id="PF00884">
    <property type="entry name" value="Sulfatase"/>
    <property type="match status" value="1"/>
</dbReference>
<dbReference type="InterPro" id="IPR017850">
    <property type="entry name" value="Alkaline_phosphatase_core_sf"/>
</dbReference>
<dbReference type="STRING" id="675864.SAMN04489747_0606"/>
<dbReference type="OrthoDB" id="9777306at2"/>
<protein>
    <submittedName>
        <fullName evidence="4">Choline-sulfatase</fullName>
    </submittedName>
</protein>
<keyword evidence="5" id="KW-1185">Reference proteome</keyword>
<dbReference type="InterPro" id="IPR000917">
    <property type="entry name" value="Sulfatase_N"/>
</dbReference>
<dbReference type="RefSeq" id="WP_090590513.1">
    <property type="nucleotide sequence ID" value="NZ_LT629688.1"/>
</dbReference>
<dbReference type="Gene3D" id="3.40.720.10">
    <property type="entry name" value="Alkaline Phosphatase, subunit A"/>
    <property type="match status" value="1"/>
</dbReference>
<dbReference type="PANTHER" id="PTHR45953">
    <property type="entry name" value="IDURONATE 2-SULFATASE"/>
    <property type="match status" value="1"/>
</dbReference>
<dbReference type="EMBL" id="LT629688">
    <property type="protein sequence ID" value="SDD27830.1"/>
    <property type="molecule type" value="Genomic_DNA"/>
</dbReference>
<reference evidence="4 5" key="1">
    <citation type="submission" date="2016-10" db="EMBL/GenBank/DDBJ databases">
        <authorList>
            <person name="de Groot N.N."/>
        </authorList>
    </citation>
    <scope>NUCLEOTIDE SEQUENCE [LARGE SCALE GENOMIC DNA]</scope>
    <source>
        <strain evidence="4 5">MON 2.2</strain>
    </source>
</reference>
<dbReference type="SUPFAM" id="SSF53649">
    <property type="entry name" value="Alkaline phosphatase-like"/>
    <property type="match status" value="1"/>
</dbReference>
<dbReference type="AlphaFoldDB" id="A0A1G6TFI0"/>
<evidence type="ECO:0000256" key="1">
    <source>
        <dbReference type="ARBA" id="ARBA00022723"/>
    </source>
</evidence>
<evidence type="ECO:0000313" key="4">
    <source>
        <dbReference type="EMBL" id="SDD27830.1"/>
    </source>
</evidence>
<evidence type="ECO:0000256" key="2">
    <source>
        <dbReference type="ARBA" id="ARBA00022801"/>
    </source>
</evidence>
<dbReference type="Proteomes" id="UP000198546">
    <property type="component" value="Chromosome i"/>
</dbReference>
<keyword evidence="2" id="KW-0378">Hydrolase</keyword>